<keyword evidence="2" id="KW-0472">Membrane</keyword>
<proteinExistence type="predicted"/>
<feature type="transmembrane region" description="Helical" evidence="2">
    <location>
        <begin position="79"/>
        <end position="97"/>
    </location>
</feature>
<dbReference type="Proteomes" id="UP000281564">
    <property type="component" value="Unassembled WGS sequence"/>
</dbReference>
<feature type="compositionally biased region" description="Basic and acidic residues" evidence="1">
    <location>
        <begin position="1"/>
        <end position="14"/>
    </location>
</feature>
<sequence>MSQEPTENHLDSETKTAVTEYAENHDLSTSDALKQLVDTGFNVSNHDPSAGSGENDPTPAQLESRQQAIAHRQQQIVRFQKSTIFGGLGWAVLTLATGSNGPVWIAIGMGIIVLMAVSTYV</sequence>
<comment type="caution">
    <text evidence="3">The sequence shown here is derived from an EMBL/GenBank/DDBJ whole genome shotgun (WGS) entry which is preliminary data.</text>
</comment>
<gene>
    <name evidence="3" type="ORF">DP106_00085</name>
</gene>
<evidence type="ECO:0000313" key="3">
    <source>
        <dbReference type="EMBL" id="RJX51758.1"/>
    </source>
</evidence>
<dbReference type="EMBL" id="QMDW01000001">
    <property type="protein sequence ID" value="RJX51758.1"/>
    <property type="molecule type" value="Genomic_DNA"/>
</dbReference>
<evidence type="ECO:0000313" key="4">
    <source>
        <dbReference type="Proteomes" id="UP000281564"/>
    </source>
</evidence>
<feature type="region of interest" description="Disordered" evidence="1">
    <location>
        <begin position="39"/>
        <end position="67"/>
    </location>
</feature>
<organism evidence="3 4">
    <name type="scientific">Halonotius pteroides</name>
    <dbReference type="NCBI Taxonomy" id="268735"/>
    <lineage>
        <taxon>Archaea</taxon>
        <taxon>Methanobacteriati</taxon>
        <taxon>Methanobacteriota</taxon>
        <taxon>Stenosarchaea group</taxon>
        <taxon>Halobacteria</taxon>
        <taxon>Halobacteriales</taxon>
        <taxon>Haloferacaceae</taxon>
        <taxon>Halonotius</taxon>
    </lineage>
</organism>
<keyword evidence="2" id="KW-0812">Transmembrane</keyword>
<accession>A0A3A6Q343</accession>
<evidence type="ECO:0000256" key="2">
    <source>
        <dbReference type="SAM" id="Phobius"/>
    </source>
</evidence>
<dbReference type="AlphaFoldDB" id="A0A3A6Q343"/>
<evidence type="ECO:0000256" key="1">
    <source>
        <dbReference type="SAM" id="MobiDB-lite"/>
    </source>
</evidence>
<keyword evidence="2" id="KW-1133">Transmembrane helix</keyword>
<dbReference type="OrthoDB" id="377960at2157"/>
<reference evidence="3 4" key="1">
    <citation type="submission" date="2018-06" db="EMBL/GenBank/DDBJ databases">
        <title>Halonotius sp. F13-13 a new haloarchaeeon isolated from a solar saltern from Isla Cristina, Huelva, Spain.</title>
        <authorList>
            <person name="Duran-Viseras A."/>
            <person name="Sanchez-Porro C."/>
            <person name="Ventosa A."/>
        </authorList>
    </citation>
    <scope>NUCLEOTIDE SEQUENCE [LARGE SCALE GENOMIC DNA]</scope>
    <source>
        <strain evidence="3 4">CECT 7525</strain>
    </source>
</reference>
<keyword evidence="4" id="KW-1185">Reference proteome</keyword>
<dbReference type="RefSeq" id="WP_120082468.1">
    <property type="nucleotide sequence ID" value="NZ_QMDW01000001.1"/>
</dbReference>
<feature type="transmembrane region" description="Helical" evidence="2">
    <location>
        <begin position="103"/>
        <end position="120"/>
    </location>
</feature>
<feature type="region of interest" description="Disordered" evidence="1">
    <location>
        <begin position="1"/>
        <end position="24"/>
    </location>
</feature>
<name>A0A3A6Q343_9EURY</name>
<protein>
    <submittedName>
        <fullName evidence="3">Uncharacterized protein</fullName>
    </submittedName>
</protein>